<proteinExistence type="predicted"/>
<evidence type="ECO:0000313" key="13">
    <source>
        <dbReference type="Proteomes" id="UP001529510"/>
    </source>
</evidence>
<comment type="subcellular location">
    <subcellularLocation>
        <location evidence="1">Cell membrane</location>
        <topology evidence="1">Single-pass type I membrane protein</topology>
    </subcellularLocation>
</comment>
<organism evidence="12 13">
    <name type="scientific">Cirrhinus mrigala</name>
    <name type="common">Mrigala</name>
    <dbReference type="NCBI Taxonomy" id="683832"/>
    <lineage>
        <taxon>Eukaryota</taxon>
        <taxon>Metazoa</taxon>
        <taxon>Chordata</taxon>
        <taxon>Craniata</taxon>
        <taxon>Vertebrata</taxon>
        <taxon>Euteleostomi</taxon>
        <taxon>Actinopterygii</taxon>
        <taxon>Neopterygii</taxon>
        <taxon>Teleostei</taxon>
        <taxon>Ostariophysi</taxon>
        <taxon>Cypriniformes</taxon>
        <taxon>Cyprinidae</taxon>
        <taxon>Labeoninae</taxon>
        <taxon>Labeonini</taxon>
        <taxon>Cirrhinus</taxon>
    </lineage>
</organism>
<evidence type="ECO:0000256" key="4">
    <source>
        <dbReference type="ARBA" id="ARBA00022729"/>
    </source>
</evidence>
<dbReference type="SUPFAM" id="SSF48726">
    <property type="entry name" value="Immunoglobulin"/>
    <property type="match status" value="1"/>
</dbReference>
<keyword evidence="10" id="KW-0393">Immunoglobulin domain</keyword>
<evidence type="ECO:0000256" key="3">
    <source>
        <dbReference type="ARBA" id="ARBA00022692"/>
    </source>
</evidence>
<dbReference type="FunFam" id="2.60.40.10:FF:000142">
    <property type="entry name" value="V-set domain-containing T-cell activation inhibitor 1"/>
    <property type="match status" value="1"/>
</dbReference>
<dbReference type="GO" id="GO:0005886">
    <property type="term" value="C:plasma membrane"/>
    <property type="evidence" value="ECO:0007669"/>
    <property type="project" value="UniProtKB-SubCell"/>
</dbReference>
<reference evidence="12 13" key="1">
    <citation type="submission" date="2024-05" db="EMBL/GenBank/DDBJ databases">
        <title>Genome sequencing and assembly of Indian major carp, Cirrhinus mrigala (Hamilton, 1822).</title>
        <authorList>
            <person name="Mohindra V."/>
            <person name="Chowdhury L.M."/>
            <person name="Lal K."/>
            <person name="Jena J.K."/>
        </authorList>
    </citation>
    <scope>NUCLEOTIDE SEQUENCE [LARGE SCALE GENOMIC DNA]</scope>
    <source>
        <strain evidence="12">CM1030</strain>
        <tissue evidence="12">Blood</tissue>
    </source>
</reference>
<dbReference type="InterPro" id="IPR013106">
    <property type="entry name" value="Ig_V-set"/>
</dbReference>
<keyword evidence="5" id="KW-1133">Transmembrane helix</keyword>
<keyword evidence="3" id="KW-0812">Transmembrane</keyword>
<dbReference type="PANTHER" id="PTHR25466:SF14">
    <property type="entry name" value="BUTYROPHILIN SUBFAMILY 2 MEMBER A2-LIKE-RELATED"/>
    <property type="match status" value="1"/>
</dbReference>
<keyword evidence="9" id="KW-0325">Glycoprotein</keyword>
<dbReference type="Gene3D" id="2.60.40.10">
    <property type="entry name" value="Immunoglobulins"/>
    <property type="match status" value="1"/>
</dbReference>
<comment type="caution">
    <text evidence="12">The sequence shown here is derived from an EMBL/GenBank/DDBJ whole genome shotgun (WGS) entry which is preliminary data.</text>
</comment>
<accession>A0ABD0RNA0</accession>
<evidence type="ECO:0000256" key="5">
    <source>
        <dbReference type="ARBA" id="ARBA00022989"/>
    </source>
</evidence>
<dbReference type="AlphaFoldDB" id="A0ABD0RNA0"/>
<evidence type="ECO:0000256" key="6">
    <source>
        <dbReference type="ARBA" id="ARBA00023136"/>
    </source>
</evidence>
<evidence type="ECO:0000256" key="10">
    <source>
        <dbReference type="ARBA" id="ARBA00023319"/>
    </source>
</evidence>
<feature type="domain" description="Ig-like" evidence="11">
    <location>
        <begin position="1"/>
        <end position="88"/>
    </location>
</feature>
<evidence type="ECO:0000313" key="12">
    <source>
        <dbReference type="EMBL" id="KAL0199332.1"/>
    </source>
</evidence>
<keyword evidence="2" id="KW-1003">Cell membrane</keyword>
<dbReference type="Pfam" id="PF07686">
    <property type="entry name" value="V-set"/>
    <property type="match status" value="1"/>
</dbReference>
<keyword evidence="4" id="KW-0732">Signal</keyword>
<keyword evidence="13" id="KW-1185">Reference proteome</keyword>
<dbReference type="InterPro" id="IPR036179">
    <property type="entry name" value="Ig-like_dom_sf"/>
</dbReference>
<keyword evidence="7" id="KW-1015">Disulfide bond</keyword>
<sequence>LPCYGDKASTTEGLRVEWRKEDLEHLVHLYEDGKSRAEAQQQQDYQDRAHFFTHEIEDGNFSLRLDNLKAEDEGQYTCTVYSREISVFSVKTHLEMRQS</sequence>
<keyword evidence="8" id="KW-0675">Receptor</keyword>
<gene>
    <name evidence="12" type="ORF">M9458_007872</name>
</gene>
<dbReference type="EMBL" id="JAMKFB020000003">
    <property type="protein sequence ID" value="KAL0199332.1"/>
    <property type="molecule type" value="Genomic_DNA"/>
</dbReference>
<protein>
    <recommendedName>
        <fullName evidence="11">Ig-like domain-containing protein</fullName>
    </recommendedName>
</protein>
<evidence type="ECO:0000256" key="2">
    <source>
        <dbReference type="ARBA" id="ARBA00022475"/>
    </source>
</evidence>
<feature type="non-terminal residue" evidence="12">
    <location>
        <position position="99"/>
    </location>
</feature>
<feature type="non-terminal residue" evidence="12">
    <location>
        <position position="1"/>
    </location>
</feature>
<dbReference type="InterPro" id="IPR007110">
    <property type="entry name" value="Ig-like_dom"/>
</dbReference>
<dbReference type="PANTHER" id="PTHR25466">
    <property type="entry name" value="T-LYMPHOCYTE ACTIVATION ANTIGEN"/>
    <property type="match status" value="1"/>
</dbReference>
<evidence type="ECO:0000256" key="7">
    <source>
        <dbReference type="ARBA" id="ARBA00023157"/>
    </source>
</evidence>
<keyword evidence="6" id="KW-0472">Membrane</keyword>
<evidence type="ECO:0000259" key="11">
    <source>
        <dbReference type="PROSITE" id="PS50835"/>
    </source>
</evidence>
<evidence type="ECO:0000256" key="1">
    <source>
        <dbReference type="ARBA" id="ARBA00004251"/>
    </source>
</evidence>
<dbReference type="PROSITE" id="PS50835">
    <property type="entry name" value="IG_LIKE"/>
    <property type="match status" value="1"/>
</dbReference>
<dbReference type="Proteomes" id="UP001529510">
    <property type="component" value="Unassembled WGS sequence"/>
</dbReference>
<evidence type="ECO:0000256" key="8">
    <source>
        <dbReference type="ARBA" id="ARBA00023170"/>
    </source>
</evidence>
<dbReference type="InterPro" id="IPR013783">
    <property type="entry name" value="Ig-like_fold"/>
</dbReference>
<evidence type="ECO:0000256" key="9">
    <source>
        <dbReference type="ARBA" id="ARBA00023180"/>
    </source>
</evidence>
<dbReference type="InterPro" id="IPR051713">
    <property type="entry name" value="T-cell_Activation_Regulation"/>
</dbReference>
<dbReference type="GO" id="GO:0050863">
    <property type="term" value="P:regulation of T cell activation"/>
    <property type="evidence" value="ECO:0007669"/>
    <property type="project" value="UniProtKB-ARBA"/>
</dbReference>
<name>A0ABD0RNA0_CIRMR</name>
<dbReference type="GO" id="GO:1903037">
    <property type="term" value="P:regulation of leukocyte cell-cell adhesion"/>
    <property type="evidence" value="ECO:0007669"/>
    <property type="project" value="UniProtKB-ARBA"/>
</dbReference>